<accession>A0ABQ1ZYE8</accession>
<evidence type="ECO:0000256" key="6">
    <source>
        <dbReference type="PROSITE-ProRule" id="PRU01362"/>
    </source>
</evidence>
<comment type="caution">
    <text evidence="8">The sequence shown here is derived from an EMBL/GenBank/DDBJ whole genome shotgun (WGS) entry which is preliminary data.</text>
</comment>
<comment type="caution">
    <text evidence="6">Lacks conserved residue(s) required for the propagation of feature annotation.</text>
</comment>
<evidence type="ECO:0000256" key="1">
    <source>
        <dbReference type="ARBA" id="ARBA00022649"/>
    </source>
</evidence>
<name>A0ABQ1ZYE8_9BACL</name>
<proteinExistence type="inferred from homology"/>
<evidence type="ECO:0000256" key="2">
    <source>
        <dbReference type="ARBA" id="ARBA00022676"/>
    </source>
</evidence>
<evidence type="ECO:0000256" key="4">
    <source>
        <dbReference type="ARBA" id="ARBA00022695"/>
    </source>
</evidence>
<dbReference type="RefSeq" id="WP_229714217.1">
    <property type="nucleotide sequence ID" value="NZ_BMDD01000004.1"/>
</dbReference>
<feature type="domain" description="DarT" evidence="7">
    <location>
        <begin position="14"/>
        <end position="206"/>
    </location>
</feature>
<gene>
    <name evidence="8" type="ORF">GCM10007362_32110</name>
</gene>
<dbReference type="EMBL" id="BMDD01000004">
    <property type="protein sequence ID" value="GGH81784.1"/>
    <property type="molecule type" value="Genomic_DNA"/>
</dbReference>
<keyword evidence="2" id="KW-0328">Glycosyltransferase</keyword>
<comment type="similarity">
    <text evidence="6">Belongs to the DarT ADP-ribosyltransferase family.</text>
</comment>
<evidence type="ECO:0000259" key="7">
    <source>
        <dbReference type="PROSITE" id="PS52018"/>
    </source>
</evidence>
<keyword evidence="4" id="KW-0548">Nucleotidyltransferase</keyword>
<keyword evidence="3" id="KW-0808">Transferase</keyword>
<protein>
    <recommendedName>
        <fullName evidence="7">DarT domain-containing protein</fullName>
    </recommendedName>
</protein>
<sequence>MNNIKSEISQRGITRLCHFTKVNKLLHIVRNESGVVANAFLQDQLDLLDKNDLLRLDGREDYICCSVEYPNTWYLRRIKNNDPIFKDWVVLLLNPDLMVKETTLFCHRNAAANRGEYVKAGETGFRGMFNNPVQGRSTIYRSRDMLACCPTDGQAEVLIYQNIALSDIIGIAAPTKEHVRKIKSMVSLIPDARQNFEWIVAPELFDVNWNNIIRTGRRPTETPYLEE</sequence>
<organism evidence="8 9">
    <name type="scientific">Saccharibacillus endophyticus</name>
    <dbReference type="NCBI Taxonomy" id="2060666"/>
    <lineage>
        <taxon>Bacteria</taxon>
        <taxon>Bacillati</taxon>
        <taxon>Bacillota</taxon>
        <taxon>Bacilli</taxon>
        <taxon>Bacillales</taxon>
        <taxon>Paenibacillaceae</taxon>
        <taxon>Saccharibacillus</taxon>
    </lineage>
</organism>
<keyword evidence="9" id="KW-1185">Reference proteome</keyword>
<evidence type="ECO:0000256" key="5">
    <source>
        <dbReference type="ARBA" id="ARBA00023125"/>
    </source>
</evidence>
<evidence type="ECO:0000313" key="8">
    <source>
        <dbReference type="EMBL" id="GGH81784.1"/>
    </source>
</evidence>
<evidence type="ECO:0000313" key="9">
    <source>
        <dbReference type="Proteomes" id="UP000605427"/>
    </source>
</evidence>
<dbReference type="PROSITE" id="PS52018">
    <property type="entry name" value="DART"/>
    <property type="match status" value="1"/>
</dbReference>
<dbReference type="Pfam" id="PF14487">
    <property type="entry name" value="DarT"/>
    <property type="match status" value="1"/>
</dbReference>
<keyword evidence="1 6" id="KW-1277">Toxin-antitoxin system</keyword>
<dbReference type="Proteomes" id="UP000605427">
    <property type="component" value="Unassembled WGS sequence"/>
</dbReference>
<reference evidence="9" key="1">
    <citation type="journal article" date="2019" name="Int. J. Syst. Evol. Microbiol.">
        <title>The Global Catalogue of Microorganisms (GCM) 10K type strain sequencing project: providing services to taxonomists for standard genome sequencing and annotation.</title>
        <authorList>
            <consortium name="The Broad Institute Genomics Platform"/>
            <consortium name="The Broad Institute Genome Sequencing Center for Infectious Disease"/>
            <person name="Wu L."/>
            <person name="Ma J."/>
        </authorList>
    </citation>
    <scope>NUCLEOTIDE SEQUENCE [LARGE SCALE GENOMIC DNA]</scope>
    <source>
        <strain evidence="9">CCM 8702</strain>
    </source>
</reference>
<dbReference type="InterPro" id="IPR029494">
    <property type="entry name" value="DarT"/>
</dbReference>
<keyword evidence="5 6" id="KW-0238">DNA-binding</keyword>
<evidence type="ECO:0000256" key="3">
    <source>
        <dbReference type="ARBA" id="ARBA00022679"/>
    </source>
</evidence>